<sequence>MHVQLTISGSKNNPDQHQEAMGLEVLLSILAVLVGSYIVLFGFLKRVNEWYHVMKLGEKKKTLPPGDMGWPIFGNMFSFLRAFRSSDPDTFISNIVEKYGKGGVYKTYLFGNPSVIVCTPETCRPALMDDERFALGYSTSMSRLAGRTFLNLPKSEHRGLRKLMTSPMIGHEALAMYMENIEDVAITSMEEWAKNDKPVEFFYETRKVSFKFIMRILLGSSGDSIIEPVEKHYNDLHHGFHSTAINIPGFPFYKALKARNTLVKILQKVVDERKAMQKSGQQPAKRGMIDLMMEAEFENGKKLEDEEIVDLIIILLLGAHDGPTHATMWVTVFLHQHPQMLQKAKEEQEEILKKRPSTQKGLNLKEIKQMEYLAKVIDETLRIMNLPFLDFRDVKADANIKGYTIPKGWKVLIWSRGVHMNPEYFSSPKEFNPSRWDNPVEAGSFIPFGGGSRRCLGIDVAKLEISIFVHHFLLNYKLEQLNPGSPIVYLPTTRPSDNCLARVTKLK</sequence>
<gene>
    <name evidence="1" type="ORF">OWV82_001625</name>
</gene>
<comment type="caution">
    <text evidence="1">The sequence shown here is derived from an EMBL/GenBank/DDBJ whole genome shotgun (WGS) entry which is preliminary data.</text>
</comment>
<accession>A0ACC1YYB2</accession>
<proteinExistence type="predicted"/>
<dbReference type="EMBL" id="CM051394">
    <property type="protein sequence ID" value="KAJ4728736.1"/>
    <property type="molecule type" value="Genomic_DNA"/>
</dbReference>
<name>A0ACC1YYB2_MELAZ</name>
<protein>
    <submittedName>
        <fullName evidence="1">Cytochrome P450 family ent-kaurenoic acid oxidase</fullName>
    </submittedName>
</protein>
<dbReference type="Proteomes" id="UP001164539">
    <property type="component" value="Chromosome 1"/>
</dbReference>
<evidence type="ECO:0000313" key="1">
    <source>
        <dbReference type="EMBL" id="KAJ4728736.1"/>
    </source>
</evidence>
<keyword evidence="2" id="KW-1185">Reference proteome</keyword>
<organism evidence="1 2">
    <name type="scientific">Melia azedarach</name>
    <name type="common">Chinaberry tree</name>
    <dbReference type="NCBI Taxonomy" id="155640"/>
    <lineage>
        <taxon>Eukaryota</taxon>
        <taxon>Viridiplantae</taxon>
        <taxon>Streptophyta</taxon>
        <taxon>Embryophyta</taxon>
        <taxon>Tracheophyta</taxon>
        <taxon>Spermatophyta</taxon>
        <taxon>Magnoliopsida</taxon>
        <taxon>eudicotyledons</taxon>
        <taxon>Gunneridae</taxon>
        <taxon>Pentapetalae</taxon>
        <taxon>rosids</taxon>
        <taxon>malvids</taxon>
        <taxon>Sapindales</taxon>
        <taxon>Meliaceae</taxon>
        <taxon>Melia</taxon>
    </lineage>
</organism>
<reference evidence="1 2" key="1">
    <citation type="journal article" date="2023" name="Science">
        <title>Complex scaffold remodeling in plant triterpene biosynthesis.</title>
        <authorList>
            <person name="De La Pena R."/>
            <person name="Hodgson H."/>
            <person name="Liu J.C."/>
            <person name="Stephenson M.J."/>
            <person name="Martin A.C."/>
            <person name="Owen C."/>
            <person name="Harkess A."/>
            <person name="Leebens-Mack J."/>
            <person name="Jimenez L.E."/>
            <person name="Osbourn A."/>
            <person name="Sattely E.S."/>
        </authorList>
    </citation>
    <scope>NUCLEOTIDE SEQUENCE [LARGE SCALE GENOMIC DNA]</scope>
    <source>
        <strain evidence="2">cv. JPN11</strain>
        <tissue evidence="1">Leaf</tissue>
    </source>
</reference>
<evidence type="ECO:0000313" key="2">
    <source>
        <dbReference type="Proteomes" id="UP001164539"/>
    </source>
</evidence>